<gene>
    <name evidence="3" type="ORF">EYM_04650</name>
</gene>
<dbReference type="RefSeq" id="WP_075049871.1">
    <property type="nucleotide sequence ID" value="NZ_CP006867.1"/>
</dbReference>
<dbReference type="AlphaFoldDB" id="A0A0U2MB11"/>
<dbReference type="Proteomes" id="UP000060778">
    <property type="component" value="Chromosome"/>
</dbReference>
<dbReference type="InterPro" id="IPR028366">
    <property type="entry name" value="PhoU"/>
</dbReference>
<dbReference type="InterPro" id="IPR026022">
    <property type="entry name" value="PhoU_dom"/>
</dbReference>
<evidence type="ECO:0000259" key="2">
    <source>
        <dbReference type="Pfam" id="PF01895"/>
    </source>
</evidence>
<reference evidence="3 4" key="1">
    <citation type="submission" date="2013-11" db="EMBL/GenBank/DDBJ databases">
        <title>Comparative genomics of Ignicoccus.</title>
        <authorList>
            <person name="Podar M."/>
        </authorList>
    </citation>
    <scope>NUCLEOTIDE SEQUENCE [LARGE SCALE GENOMIC DNA]</scope>
    <source>
        <strain evidence="3 4">DSM 13165</strain>
    </source>
</reference>
<feature type="domain" description="PhoU" evidence="2">
    <location>
        <begin position="16"/>
        <end position="99"/>
    </location>
</feature>
<dbReference type="SUPFAM" id="SSF109755">
    <property type="entry name" value="PhoU-like"/>
    <property type="match status" value="1"/>
</dbReference>
<feature type="coiled-coil region" evidence="1">
    <location>
        <begin position="4"/>
        <end position="65"/>
    </location>
</feature>
<dbReference type="GO" id="GO:0045936">
    <property type="term" value="P:negative regulation of phosphate metabolic process"/>
    <property type="evidence" value="ECO:0007669"/>
    <property type="project" value="InterPro"/>
</dbReference>
<dbReference type="EMBL" id="CP006867">
    <property type="protein sequence ID" value="ALU12509.1"/>
    <property type="molecule type" value="Genomic_DNA"/>
</dbReference>
<dbReference type="GeneID" id="30680320"/>
<evidence type="ECO:0000256" key="1">
    <source>
        <dbReference type="SAM" id="Coils"/>
    </source>
</evidence>
<keyword evidence="4" id="KW-1185">Reference proteome</keyword>
<keyword evidence="1" id="KW-0175">Coiled coil</keyword>
<dbReference type="OrthoDB" id="7738at2157"/>
<dbReference type="Gene3D" id="1.20.58.220">
    <property type="entry name" value="Phosphate transport system protein phou homolog 2, domain 2"/>
    <property type="match status" value="1"/>
</dbReference>
<evidence type="ECO:0000313" key="3">
    <source>
        <dbReference type="EMBL" id="ALU12509.1"/>
    </source>
</evidence>
<name>A0A0U2MB11_9CREN</name>
<dbReference type="STRING" id="940295.EYM_04650"/>
<feature type="domain" description="PhoU" evidence="2">
    <location>
        <begin position="122"/>
        <end position="198"/>
    </location>
</feature>
<dbReference type="PANTHER" id="PTHR42930">
    <property type="entry name" value="PHOSPHATE-SPECIFIC TRANSPORT SYSTEM ACCESSORY PROTEIN PHOU"/>
    <property type="match status" value="1"/>
</dbReference>
<dbReference type="GO" id="GO:0030643">
    <property type="term" value="P:intracellular phosphate ion homeostasis"/>
    <property type="evidence" value="ECO:0007669"/>
    <property type="project" value="InterPro"/>
</dbReference>
<accession>A0A0U2MB11</accession>
<sequence>MRLIEIALKRLDECVNEAMELTKKTVELSLQAIKEKEKEEKRTKVKEYVQELRRLNDEIDELALETIARFQPIASDLRKVKAYMELGYDLLRLGRYAYDALAAFSRAEKMGIECETKRFDELRPLVESMINDALRSFKELNTILAFKVISKDDDVDEKYHSNLIDIMKNEQSVPCAVVEALSIKFLERLADHASHIAALTIFVVEGKMPE</sequence>
<evidence type="ECO:0000313" key="4">
    <source>
        <dbReference type="Proteomes" id="UP000060778"/>
    </source>
</evidence>
<dbReference type="InterPro" id="IPR038078">
    <property type="entry name" value="PhoU-like_sf"/>
</dbReference>
<dbReference type="PANTHER" id="PTHR42930:SF3">
    <property type="entry name" value="PHOSPHATE-SPECIFIC TRANSPORT SYSTEM ACCESSORY PROTEIN PHOU"/>
    <property type="match status" value="1"/>
</dbReference>
<protein>
    <recommendedName>
        <fullName evidence="2">PhoU domain-containing protein</fullName>
    </recommendedName>
</protein>
<dbReference type="KEGG" id="iis:EYM_04650"/>
<organism evidence="3 4">
    <name type="scientific">Ignicoccus islandicus DSM 13165</name>
    <dbReference type="NCBI Taxonomy" id="940295"/>
    <lineage>
        <taxon>Archaea</taxon>
        <taxon>Thermoproteota</taxon>
        <taxon>Thermoprotei</taxon>
        <taxon>Desulfurococcales</taxon>
        <taxon>Desulfurococcaceae</taxon>
        <taxon>Ignicoccus</taxon>
    </lineage>
</organism>
<dbReference type="Pfam" id="PF01895">
    <property type="entry name" value="PhoU"/>
    <property type="match status" value="2"/>
</dbReference>
<proteinExistence type="predicted"/>